<dbReference type="EMBL" id="CZQA01000010">
    <property type="protein sequence ID" value="CUS37638.1"/>
    <property type="molecule type" value="Genomic_DNA"/>
</dbReference>
<dbReference type="AlphaFoldDB" id="A0A0S4LNY2"/>
<dbReference type="InterPro" id="IPR021812">
    <property type="entry name" value="DUF3391"/>
</dbReference>
<dbReference type="RefSeq" id="WP_090750124.1">
    <property type="nucleotide sequence ID" value="NZ_CZQA01000010.1"/>
</dbReference>
<dbReference type="SUPFAM" id="SSF109604">
    <property type="entry name" value="HD-domain/PDEase-like"/>
    <property type="match status" value="1"/>
</dbReference>
<proteinExistence type="predicted"/>
<dbReference type="CDD" id="cd00077">
    <property type="entry name" value="HDc"/>
    <property type="match status" value="1"/>
</dbReference>
<dbReference type="GO" id="GO:0016787">
    <property type="term" value="F:hydrolase activity"/>
    <property type="evidence" value="ECO:0007669"/>
    <property type="project" value="UniProtKB-KW"/>
</dbReference>
<dbReference type="InterPro" id="IPR003607">
    <property type="entry name" value="HD/PDEase_dom"/>
</dbReference>
<dbReference type="Proteomes" id="UP000199032">
    <property type="component" value="Unassembled WGS sequence"/>
</dbReference>
<dbReference type="PANTHER" id="PTHR43155:SF2">
    <property type="entry name" value="CYCLIC DI-GMP PHOSPHODIESTERASE PA4108"/>
    <property type="match status" value="1"/>
</dbReference>
<gene>
    <name evidence="2" type="ORF">COMA1_40171</name>
</gene>
<dbReference type="Gene3D" id="1.10.3210.10">
    <property type="entry name" value="Hypothetical protein af1432"/>
    <property type="match status" value="1"/>
</dbReference>
<feature type="domain" description="HD-GYP" evidence="1">
    <location>
        <begin position="155"/>
        <end position="352"/>
    </location>
</feature>
<dbReference type="PANTHER" id="PTHR43155">
    <property type="entry name" value="CYCLIC DI-GMP PHOSPHODIESTERASE PA4108-RELATED"/>
    <property type="match status" value="1"/>
</dbReference>
<dbReference type="PROSITE" id="PS51832">
    <property type="entry name" value="HD_GYP"/>
    <property type="match status" value="1"/>
</dbReference>
<dbReference type="OrthoDB" id="9764808at2"/>
<evidence type="ECO:0000259" key="1">
    <source>
        <dbReference type="PROSITE" id="PS51832"/>
    </source>
</evidence>
<protein>
    <submittedName>
        <fullName evidence="2">Putative Metal dependent phosphohydrolase</fullName>
    </submittedName>
</protein>
<dbReference type="InterPro" id="IPR037522">
    <property type="entry name" value="HD_GYP_dom"/>
</dbReference>
<dbReference type="Pfam" id="PF13487">
    <property type="entry name" value="HD_5"/>
    <property type="match status" value="1"/>
</dbReference>
<dbReference type="Pfam" id="PF11871">
    <property type="entry name" value="DUF3391"/>
    <property type="match status" value="1"/>
</dbReference>
<keyword evidence="2" id="KW-0378">Hydrolase</keyword>
<evidence type="ECO:0000313" key="2">
    <source>
        <dbReference type="EMBL" id="CUS37638.1"/>
    </source>
</evidence>
<name>A0A0S4LNY2_9BACT</name>
<sequence>MPWLPLNPTLLRLGLYIKIDHPWLDHPFVRNVFTVSSPTEIAIIRKYHLNRLFYDTERSHADVVAAITDPSASVEEFQIDAETAQDAEADEQSILKEKEKQIQSILQHRKEVEENTRTYIDARNEISVMLAMANAGQADMLRTATKIMGSLDNALQQKDVAISLVCAESNGEPGQELAMQAMNVSALAVLTAKTMGLVPEEIERVGMGALLHNIGMSRVPLAVRVKSEEDMSPTETKLLRMYPQLGKEILEVIPGMDAEVVEIVHQHREWIDGTGYPKRLFAGDINKLARLVGVIVEYNAMTSDRRSPRYLGPGQALSHLYAKMQHKYGPDVIDAFIATVTVFPPGSFVELSDGSFGLVLKCNLDERLRPIVMLYERQASHEQAAIIDLARERSLSIERSIDTKTLPERVKNALLPTKLNGYVLTTTQKKPEGGNG</sequence>
<dbReference type="STRING" id="1742972.COMA1_40171"/>
<reference evidence="2 3" key="1">
    <citation type="submission" date="2015-10" db="EMBL/GenBank/DDBJ databases">
        <authorList>
            <person name="Gilbert D.G."/>
        </authorList>
    </citation>
    <scope>NUCLEOTIDE SEQUENCE [LARGE SCALE GENOMIC DNA]</scope>
    <source>
        <strain evidence="2">COMA1</strain>
    </source>
</reference>
<evidence type="ECO:0000313" key="3">
    <source>
        <dbReference type="Proteomes" id="UP000199032"/>
    </source>
</evidence>
<organism evidence="2 3">
    <name type="scientific">Candidatus Nitrospira nitrosa</name>
    <dbReference type="NCBI Taxonomy" id="1742972"/>
    <lineage>
        <taxon>Bacteria</taxon>
        <taxon>Pseudomonadati</taxon>
        <taxon>Nitrospirota</taxon>
        <taxon>Nitrospiria</taxon>
        <taxon>Nitrospirales</taxon>
        <taxon>Nitrospiraceae</taxon>
        <taxon>Nitrospira</taxon>
    </lineage>
</organism>
<keyword evidence="3" id="KW-1185">Reference proteome</keyword>
<accession>A0A0S4LNY2</accession>